<dbReference type="Proteomes" id="UP001431784">
    <property type="component" value="Unassembled WGS sequence"/>
</dbReference>
<dbReference type="Gene3D" id="3.40.50.880">
    <property type="match status" value="1"/>
</dbReference>
<dbReference type="PROSITE" id="PS51273">
    <property type="entry name" value="GATASE_TYPE_1"/>
    <property type="match status" value="1"/>
</dbReference>
<dbReference type="InterPro" id="IPR029062">
    <property type="entry name" value="Class_I_gatase-like"/>
</dbReference>
<keyword evidence="2" id="KW-0315">Glutamine amidotransferase</keyword>
<evidence type="ECO:0000259" key="1">
    <source>
        <dbReference type="Pfam" id="PF00117"/>
    </source>
</evidence>
<reference evidence="2" key="1">
    <citation type="submission" date="2023-02" db="EMBL/GenBank/DDBJ databases">
        <title>Description of Roseinatronobacter alkalisoli sp. nov., an alkaliphilic bacerium isolated from soda soil.</title>
        <authorList>
            <person name="Wei W."/>
        </authorList>
    </citation>
    <scope>NUCLEOTIDE SEQUENCE</scope>
    <source>
        <strain evidence="2">HJB301</strain>
    </source>
</reference>
<evidence type="ECO:0000313" key="2">
    <source>
        <dbReference type="EMBL" id="MDD7972925.1"/>
    </source>
</evidence>
<dbReference type="GO" id="GO:0016740">
    <property type="term" value="F:transferase activity"/>
    <property type="evidence" value="ECO:0007669"/>
    <property type="project" value="UniProtKB-KW"/>
</dbReference>
<dbReference type="PANTHER" id="PTHR42695">
    <property type="entry name" value="GLUTAMINE AMIDOTRANSFERASE YLR126C-RELATED"/>
    <property type="match status" value="1"/>
</dbReference>
<accession>A0ABT5TCS4</accession>
<dbReference type="EMBL" id="JAQZSM010000021">
    <property type="protein sequence ID" value="MDD7972925.1"/>
    <property type="molecule type" value="Genomic_DNA"/>
</dbReference>
<proteinExistence type="predicted"/>
<dbReference type="CDD" id="cd01741">
    <property type="entry name" value="GATase1_1"/>
    <property type="match status" value="1"/>
</dbReference>
<dbReference type="InterPro" id="IPR017926">
    <property type="entry name" value="GATASE"/>
</dbReference>
<evidence type="ECO:0000313" key="3">
    <source>
        <dbReference type="Proteomes" id="UP001431784"/>
    </source>
</evidence>
<dbReference type="Pfam" id="PF00117">
    <property type="entry name" value="GATase"/>
    <property type="match status" value="1"/>
</dbReference>
<protein>
    <submittedName>
        <fullName evidence="2">Type 1 glutamine amidotransferase</fullName>
    </submittedName>
</protein>
<name>A0ABT5TCS4_9RHOB</name>
<keyword evidence="2" id="KW-0808">Transferase</keyword>
<dbReference type="RefSeq" id="WP_274353599.1">
    <property type="nucleotide sequence ID" value="NZ_JAQZSM010000021.1"/>
</dbReference>
<dbReference type="SUPFAM" id="SSF52317">
    <property type="entry name" value="Class I glutamine amidotransferase-like"/>
    <property type="match status" value="1"/>
</dbReference>
<feature type="domain" description="Glutamine amidotransferase" evidence="1">
    <location>
        <begin position="77"/>
        <end position="178"/>
    </location>
</feature>
<gene>
    <name evidence="2" type="ORF">PUT78_17680</name>
</gene>
<dbReference type="InterPro" id="IPR044992">
    <property type="entry name" value="ChyE-like"/>
</dbReference>
<dbReference type="PANTHER" id="PTHR42695:SF5">
    <property type="entry name" value="GLUTAMINE AMIDOTRANSFERASE YLR126C-RELATED"/>
    <property type="match status" value="1"/>
</dbReference>
<sequence>MKIGILQTGRTPVELRAKHGDYDDLFRAFLAGQGFTFETFAVLDGVLPAGPNDADGWLITGSRFGVYEGHPWIAPLESFLRAVYAKGVPIIGVCFGHQILAQALGGKVEKFSGGWSVGATQYDTDTGSKRIMAWHQDQVTQPPKDARVAGHTDFCENAILVYGDKALTMQPHPEFTPEFMVDLLDARGVVLPPETAQSARKGMSAELATEDIADMFAEFLRRPRPDVTNNAP</sequence>
<comment type="caution">
    <text evidence="2">The sequence shown here is derived from an EMBL/GenBank/DDBJ whole genome shotgun (WGS) entry which is preliminary data.</text>
</comment>
<keyword evidence="3" id="KW-1185">Reference proteome</keyword>
<organism evidence="2 3">
    <name type="scientific">Roseinatronobacter alkalisoli</name>
    <dbReference type="NCBI Taxonomy" id="3028235"/>
    <lineage>
        <taxon>Bacteria</taxon>
        <taxon>Pseudomonadati</taxon>
        <taxon>Pseudomonadota</taxon>
        <taxon>Alphaproteobacteria</taxon>
        <taxon>Rhodobacterales</taxon>
        <taxon>Paracoccaceae</taxon>
        <taxon>Roseinatronobacter</taxon>
    </lineage>
</organism>